<dbReference type="GO" id="GO:0020037">
    <property type="term" value="F:heme binding"/>
    <property type="evidence" value="ECO:0007669"/>
    <property type="project" value="InterPro"/>
</dbReference>
<dbReference type="PANTHER" id="PTHR11961">
    <property type="entry name" value="CYTOCHROME C"/>
    <property type="match status" value="1"/>
</dbReference>
<sequence length="126" mass="13591">MRKLVLGLFVLAAGVTSAQAQDAAKGEQIFKQCLVCHSIGPGAKNKVGPVLNGLFGRKSGTIEGFNYSEANKNSGITWNEDVFRVYIKDPKAKIPGTKMIFAGVKNDQQISDLIAFIKQFKADGSK</sequence>
<evidence type="ECO:0000256" key="2">
    <source>
        <dbReference type="ARBA" id="ARBA00022617"/>
    </source>
</evidence>
<evidence type="ECO:0000256" key="4">
    <source>
        <dbReference type="ARBA" id="ARBA00022982"/>
    </source>
</evidence>
<reference evidence="9 10" key="1">
    <citation type="submission" date="2019-09" db="EMBL/GenBank/DDBJ databases">
        <title>Draft Whole-Genome sequence of Blastochloris sulfoviridis DSM 729.</title>
        <authorList>
            <person name="Meyer T.E."/>
            <person name="Kyndt J.A."/>
        </authorList>
    </citation>
    <scope>NUCLEOTIDE SEQUENCE [LARGE SCALE GENOMIC DNA]</scope>
    <source>
        <strain evidence="9 10">DSM 729</strain>
    </source>
</reference>
<keyword evidence="4" id="KW-0249">Electron transport</keyword>
<keyword evidence="5 6" id="KW-0408">Iron</keyword>
<feature type="chain" id="PRO_5024311015" evidence="7">
    <location>
        <begin position="21"/>
        <end position="126"/>
    </location>
</feature>
<dbReference type="FunFam" id="1.10.760.10:FF:000001">
    <property type="entry name" value="Cytochrome c iso-1"/>
    <property type="match status" value="1"/>
</dbReference>
<proteinExistence type="predicted"/>
<dbReference type="Pfam" id="PF00034">
    <property type="entry name" value="Cytochrom_C"/>
    <property type="match status" value="1"/>
</dbReference>
<keyword evidence="3 6" id="KW-0479">Metal-binding</keyword>
<organism evidence="9 10">
    <name type="scientific">Blastochloris sulfoviridis</name>
    <dbReference type="NCBI Taxonomy" id="50712"/>
    <lineage>
        <taxon>Bacteria</taxon>
        <taxon>Pseudomonadati</taxon>
        <taxon>Pseudomonadota</taxon>
        <taxon>Alphaproteobacteria</taxon>
        <taxon>Hyphomicrobiales</taxon>
        <taxon>Blastochloridaceae</taxon>
        <taxon>Blastochloris</taxon>
    </lineage>
</organism>
<keyword evidence="2 6" id="KW-0349">Heme</keyword>
<dbReference type="PRINTS" id="PR00604">
    <property type="entry name" value="CYTCHRMECIAB"/>
</dbReference>
<gene>
    <name evidence="9" type="ORF">F1193_15380</name>
</gene>
<dbReference type="SUPFAM" id="SSF46626">
    <property type="entry name" value="Cytochrome c"/>
    <property type="match status" value="1"/>
</dbReference>
<dbReference type="PROSITE" id="PS51007">
    <property type="entry name" value="CYTC"/>
    <property type="match status" value="1"/>
</dbReference>
<evidence type="ECO:0000256" key="7">
    <source>
        <dbReference type="SAM" id="SignalP"/>
    </source>
</evidence>
<evidence type="ECO:0000256" key="5">
    <source>
        <dbReference type="ARBA" id="ARBA00023004"/>
    </source>
</evidence>
<evidence type="ECO:0000313" key="9">
    <source>
        <dbReference type="EMBL" id="KAA5596759.1"/>
    </source>
</evidence>
<evidence type="ECO:0000256" key="6">
    <source>
        <dbReference type="PROSITE-ProRule" id="PRU00433"/>
    </source>
</evidence>
<protein>
    <submittedName>
        <fullName evidence="9">Cytochrome c family protein</fullName>
    </submittedName>
</protein>
<evidence type="ECO:0000256" key="3">
    <source>
        <dbReference type="ARBA" id="ARBA00022723"/>
    </source>
</evidence>
<dbReference type="InterPro" id="IPR036909">
    <property type="entry name" value="Cyt_c-like_dom_sf"/>
</dbReference>
<feature type="domain" description="Cytochrome c" evidence="8">
    <location>
        <begin position="21"/>
        <end position="121"/>
    </location>
</feature>
<dbReference type="InterPro" id="IPR002327">
    <property type="entry name" value="Cyt_c_1A/1B"/>
</dbReference>
<comment type="caution">
    <text evidence="9">The sequence shown here is derived from an EMBL/GenBank/DDBJ whole genome shotgun (WGS) entry which is preliminary data.</text>
</comment>
<dbReference type="InterPro" id="IPR009056">
    <property type="entry name" value="Cyt_c-like_dom"/>
</dbReference>
<dbReference type="OrthoDB" id="9805828at2"/>
<dbReference type="AlphaFoldDB" id="A0A5M6HMC8"/>
<feature type="signal peptide" evidence="7">
    <location>
        <begin position="1"/>
        <end position="20"/>
    </location>
</feature>
<keyword evidence="7" id="KW-0732">Signal</keyword>
<dbReference type="Gene3D" id="1.10.760.10">
    <property type="entry name" value="Cytochrome c-like domain"/>
    <property type="match status" value="1"/>
</dbReference>
<accession>A0A5M6HMC8</accession>
<evidence type="ECO:0000313" key="10">
    <source>
        <dbReference type="Proteomes" id="UP000323886"/>
    </source>
</evidence>
<dbReference type="GO" id="GO:0046872">
    <property type="term" value="F:metal ion binding"/>
    <property type="evidence" value="ECO:0007669"/>
    <property type="project" value="UniProtKB-KW"/>
</dbReference>
<name>A0A5M6HMC8_9HYPH</name>
<evidence type="ECO:0000256" key="1">
    <source>
        <dbReference type="ARBA" id="ARBA00022448"/>
    </source>
</evidence>
<evidence type="ECO:0000259" key="8">
    <source>
        <dbReference type="PROSITE" id="PS51007"/>
    </source>
</evidence>
<keyword evidence="10" id="KW-1185">Reference proteome</keyword>
<keyword evidence="1" id="KW-0813">Transport</keyword>
<dbReference type="Proteomes" id="UP000323886">
    <property type="component" value="Unassembled WGS sequence"/>
</dbReference>
<dbReference type="RefSeq" id="WP_150098689.1">
    <property type="nucleotide sequence ID" value="NZ_VWPL01000041.1"/>
</dbReference>
<dbReference type="GO" id="GO:0009055">
    <property type="term" value="F:electron transfer activity"/>
    <property type="evidence" value="ECO:0007669"/>
    <property type="project" value="InterPro"/>
</dbReference>
<dbReference type="EMBL" id="VWPL01000041">
    <property type="protein sequence ID" value="KAA5596759.1"/>
    <property type="molecule type" value="Genomic_DNA"/>
</dbReference>